<organism evidence="1 2">
    <name type="scientific">Lophiostoma macrostomum CBS 122681</name>
    <dbReference type="NCBI Taxonomy" id="1314788"/>
    <lineage>
        <taxon>Eukaryota</taxon>
        <taxon>Fungi</taxon>
        <taxon>Dikarya</taxon>
        <taxon>Ascomycota</taxon>
        <taxon>Pezizomycotina</taxon>
        <taxon>Dothideomycetes</taxon>
        <taxon>Pleosporomycetidae</taxon>
        <taxon>Pleosporales</taxon>
        <taxon>Lophiostomataceae</taxon>
        <taxon>Lophiostoma</taxon>
    </lineage>
</organism>
<dbReference type="Proteomes" id="UP000799324">
    <property type="component" value="Unassembled WGS sequence"/>
</dbReference>
<evidence type="ECO:0000313" key="1">
    <source>
        <dbReference type="EMBL" id="KAF2649746.1"/>
    </source>
</evidence>
<gene>
    <name evidence="1" type="ORF">K491DRAFT_733379</name>
</gene>
<evidence type="ECO:0000313" key="2">
    <source>
        <dbReference type="Proteomes" id="UP000799324"/>
    </source>
</evidence>
<protein>
    <submittedName>
        <fullName evidence="1">Uncharacterized protein</fullName>
    </submittedName>
</protein>
<accession>A0A6A6SPG6</accession>
<dbReference type="AlphaFoldDB" id="A0A6A6SPG6"/>
<proteinExistence type="predicted"/>
<sequence>MPKRKADLRLPHGFLERVKRLRATPKRNMALDHVKLVPLKEHSFDHLNLDVRHLVYDYMTFRPFSDGKDSAGLYLSCRQARHELQGVAKKGFESWFDQHQKRKNKGESIGREIDYNPDRIVITVDCALALKILGVILTGKVFYVDKFEICILESRDPQERRWWTFEHHMRDLIRKNMRRLADRFDGHHESDGTFPMPTVLSISYVMDGKLPARYTECITRFTRNRIKQLNRSSTLDFPEFRAVFSLDGIAGRRTLRLPKIWRDGIGSVKTVVEPWARSRGTEMVEDLWYTDVGDEEETEVVKKWLKRYQKGFFLSLSHKTLQLTYTNMNDISSDEHQYT</sequence>
<dbReference type="OrthoDB" id="3694022at2759"/>
<reference evidence="1" key="1">
    <citation type="journal article" date="2020" name="Stud. Mycol.">
        <title>101 Dothideomycetes genomes: a test case for predicting lifestyles and emergence of pathogens.</title>
        <authorList>
            <person name="Haridas S."/>
            <person name="Albert R."/>
            <person name="Binder M."/>
            <person name="Bloem J."/>
            <person name="Labutti K."/>
            <person name="Salamov A."/>
            <person name="Andreopoulos B."/>
            <person name="Baker S."/>
            <person name="Barry K."/>
            <person name="Bills G."/>
            <person name="Bluhm B."/>
            <person name="Cannon C."/>
            <person name="Castanera R."/>
            <person name="Culley D."/>
            <person name="Daum C."/>
            <person name="Ezra D."/>
            <person name="Gonzalez J."/>
            <person name="Henrissat B."/>
            <person name="Kuo A."/>
            <person name="Liang C."/>
            <person name="Lipzen A."/>
            <person name="Lutzoni F."/>
            <person name="Magnuson J."/>
            <person name="Mondo S."/>
            <person name="Nolan M."/>
            <person name="Ohm R."/>
            <person name="Pangilinan J."/>
            <person name="Park H.-J."/>
            <person name="Ramirez L."/>
            <person name="Alfaro M."/>
            <person name="Sun H."/>
            <person name="Tritt A."/>
            <person name="Yoshinaga Y."/>
            <person name="Zwiers L.-H."/>
            <person name="Turgeon B."/>
            <person name="Goodwin S."/>
            <person name="Spatafora J."/>
            <person name="Crous P."/>
            <person name="Grigoriev I."/>
        </authorList>
    </citation>
    <scope>NUCLEOTIDE SEQUENCE</scope>
    <source>
        <strain evidence="1">CBS 122681</strain>
    </source>
</reference>
<name>A0A6A6SPG6_9PLEO</name>
<keyword evidence="2" id="KW-1185">Reference proteome</keyword>
<dbReference type="EMBL" id="MU004480">
    <property type="protein sequence ID" value="KAF2649746.1"/>
    <property type="molecule type" value="Genomic_DNA"/>
</dbReference>